<dbReference type="RefSeq" id="WP_234945775.1">
    <property type="nucleotide sequence ID" value="NZ_FQUF01000005.1"/>
</dbReference>
<name>A0A1M4TBU5_9LACT</name>
<dbReference type="STRING" id="1121025.SAMN02745249_00381"/>
<dbReference type="EMBL" id="FQUF01000005">
    <property type="protein sequence ID" value="SHE41717.1"/>
    <property type="molecule type" value="Genomic_DNA"/>
</dbReference>
<evidence type="ECO:0000256" key="5">
    <source>
        <dbReference type="HAMAP-Rule" id="MF_02120"/>
    </source>
</evidence>
<dbReference type="EC" id="4.1.1.20" evidence="5 6"/>
<dbReference type="CDD" id="cd06828">
    <property type="entry name" value="PLPDE_III_DapDC"/>
    <property type="match status" value="1"/>
</dbReference>
<feature type="binding site" evidence="5">
    <location>
        <position position="343"/>
    </location>
    <ligand>
        <name>substrate</name>
    </ligand>
</feature>
<evidence type="ECO:0000259" key="9">
    <source>
        <dbReference type="Pfam" id="PF02784"/>
    </source>
</evidence>
<dbReference type="Pfam" id="PF02784">
    <property type="entry name" value="Orn_Arg_deC_N"/>
    <property type="match status" value="1"/>
</dbReference>
<dbReference type="SUPFAM" id="SSF51419">
    <property type="entry name" value="PLP-binding barrel"/>
    <property type="match status" value="1"/>
</dbReference>
<dbReference type="FunFam" id="3.20.20.10:FF:000003">
    <property type="entry name" value="Diaminopimelate decarboxylase"/>
    <property type="match status" value="1"/>
</dbReference>
<dbReference type="InterPro" id="IPR022644">
    <property type="entry name" value="De-COase2_N"/>
</dbReference>
<comment type="similarity">
    <text evidence="5">Belongs to the Orn/Lys/Arg decarboxylase class-II family. LysA subfamily.</text>
</comment>
<evidence type="ECO:0000256" key="7">
    <source>
        <dbReference type="PIRSR" id="PIRSR600183-50"/>
    </source>
</evidence>
<keyword evidence="4 5" id="KW-0456">Lyase</keyword>
<dbReference type="InterPro" id="IPR000183">
    <property type="entry name" value="Orn/DAP/Arg_de-COase"/>
</dbReference>
<dbReference type="UniPathway" id="UPA00034">
    <property type="reaction ID" value="UER00027"/>
</dbReference>
<dbReference type="Gene3D" id="3.20.20.10">
    <property type="entry name" value="Alanine racemase"/>
    <property type="match status" value="1"/>
</dbReference>
<keyword evidence="5" id="KW-0028">Amino-acid biosynthesis</keyword>
<feature type="binding site" evidence="5">
    <location>
        <position position="302"/>
    </location>
    <ligand>
        <name>substrate</name>
    </ligand>
</feature>
<comment type="subunit">
    <text evidence="5">Homodimer.</text>
</comment>
<sequence length="447" mass="50185">MGNKDELAKFTARDTIHINARNHLEIAGVDTIELTKKYGTPLVIYDIQTVRKNIRELKEGLADYKGQTEISYASKAFSSVAFYQIIHQENISIDVVSGGELYLAKQAGFPAKKINFHGNNKSLQELTDALDYNIGNIIVDNFHELEILKQLTEQRQQMTNILLRITPGVSADTHQYIMTGQADSKFGFDLQNGQAEKALAEALDASYLNVAGLHMHIGSQIFDTESYTVSMHQILNHVNKWQNKYDFQLKVFNMGGGFGVQHTVEEAENSPENQLKMISQQFMNLLDEYGMPYPELWIEPGRSIVGEAGSTIYEIGSQKKLPNIRHYVSINGGMSDNIRPAFYDAKYTGFVANRMNDEANTTVSIAGKACESGDMLIFDLPLPEVEAGDLLAVINTGDYTFAMASNYNRIPRPAVVFVEEGKDFLAIRRETPEDFMRFENGLPEYNN</sequence>
<comment type="pathway">
    <text evidence="5 8">Amino-acid biosynthesis; L-lysine biosynthesis via DAP pathway; L-lysine from DL-2,6-diaminopimelate: step 1/1.</text>
</comment>
<dbReference type="InterPro" id="IPR029066">
    <property type="entry name" value="PLP-binding_barrel"/>
</dbReference>
<feature type="binding site" evidence="5">
    <location>
        <position position="371"/>
    </location>
    <ligand>
        <name>substrate</name>
    </ligand>
</feature>
<reference evidence="10 11" key="1">
    <citation type="submission" date="2016-11" db="EMBL/GenBank/DDBJ databases">
        <authorList>
            <person name="Jaros S."/>
            <person name="Januszkiewicz K."/>
            <person name="Wedrychowicz H."/>
        </authorList>
    </citation>
    <scope>NUCLEOTIDE SEQUENCE [LARGE SCALE GENOMIC DNA]</scope>
    <source>
        <strain evidence="10 11">DSM 15692</strain>
    </source>
</reference>
<keyword evidence="5 8" id="KW-0457">Lysine biosynthesis</keyword>
<feature type="domain" description="Orn/DAP/Arg decarboxylase 2 N-terminal" evidence="9">
    <location>
        <begin position="49"/>
        <end position="305"/>
    </location>
</feature>
<feature type="binding site" evidence="5">
    <location>
        <position position="339"/>
    </location>
    <ligand>
        <name>substrate</name>
    </ligand>
</feature>
<dbReference type="PRINTS" id="PR01179">
    <property type="entry name" value="ODADCRBXLASE"/>
</dbReference>
<dbReference type="InterPro" id="IPR002986">
    <property type="entry name" value="DAP_deCOOHase_LysA"/>
</dbReference>
<dbReference type="PANTHER" id="PTHR43727">
    <property type="entry name" value="DIAMINOPIMELATE DECARBOXYLASE"/>
    <property type="match status" value="1"/>
</dbReference>
<dbReference type="Proteomes" id="UP000184128">
    <property type="component" value="Unassembled WGS sequence"/>
</dbReference>
<evidence type="ECO:0000256" key="1">
    <source>
        <dbReference type="ARBA" id="ARBA00001933"/>
    </source>
</evidence>
<comment type="cofactor">
    <cofactor evidence="1 5 7 8">
        <name>pyridoxal 5'-phosphate</name>
        <dbReference type="ChEBI" id="CHEBI:597326"/>
    </cofactor>
</comment>
<feature type="modified residue" description="N6-(pyridoxal phosphate)lysine" evidence="5 7">
    <location>
        <position position="75"/>
    </location>
</feature>
<keyword evidence="3 5" id="KW-0663">Pyridoxal phosphate</keyword>
<feature type="binding site" evidence="5">
    <location>
        <position position="399"/>
    </location>
    <ligand>
        <name>substrate</name>
    </ligand>
</feature>
<dbReference type="SUPFAM" id="SSF50621">
    <property type="entry name" value="Alanine racemase C-terminal domain-like"/>
    <property type="match status" value="1"/>
</dbReference>
<dbReference type="GO" id="GO:0008836">
    <property type="term" value="F:diaminopimelate decarboxylase activity"/>
    <property type="evidence" value="ECO:0007669"/>
    <property type="project" value="UniProtKB-UniRule"/>
</dbReference>
<dbReference type="Gene3D" id="2.40.37.10">
    <property type="entry name" value="Lyase, Ornithine Decarboxylase, Chain A, domain 1"/>
    <property type="match status" value="1"/>
</dbReference>
<dbReference type="GO" id="GO:0030170">
    <property type="term" value="F:pyridoxal phosphate binding"/>
    <property type="evidence" value="ECO:0007669"/>
    <property type="project" value="UniProtKB-UniRule"/>
</dbReference>
<evidence type="ECO:0000313" key="10">
    <source>
        <dbReference type="EMBL" id="SHE41717.1"/>
    </source>
</evidence>
<proteinExistence type="inferred from homology"/>
<dbReference type="GO" id="GO:0009089">
    <property type="term" value="P:lysine biosynthetic process via diaminopimelate"/>
    <property type="evidence" value="ECO:0007669"/>
    <property type="project" value="UniProtKB-UniRule"/>
</dbReference>
<dbReference type="NCBIfam" id="TIGR01048">
    <property type="entry name" value="lysA"/>
    <property type="match status" value="1"/>
</dbReference>
<protein>
    <recommendedName>
        <fullName evidence="5 6">Diaminopimelate decarboxylase</fullName>
        <shortName evidence="5">DAP decarboxylase</shortName>
        <shortName evidence="5">DAPDC</shortName>
        <ecNumber evidence="5 6">4.1.1.20</ecNumber>
    </recommendedName>
</protein>
<evidence type="ECO:0000256" key="4">
    <source>
        <dbReference type="ARBA" id="ARBA00023239"/>
    </source>
</evidence>
<evidence type="ECO:0000256" key="3">
    <source>
        <dbReference type="ARBA" id="ARBA00022898"/>
    </source>
</evidence>
<accession>A0A1M4TBU5</accession>
<feature type="active site" description="Proton donor" evidence="7">
    <location>
        <position position="370"/>
    </location>
</feature>
<dbReference type="InterPro" id="IPR009006">
    <property type="entry name" value="Ala_racemase/Decarboxylase_C"/>
</dbReference>
<gene>
    <name evidence="5" type="primary">lysA</name>
    <name evidence="10" type="ORF">SAMN02745249_00381</name>
</gene>
<evidence type="ECO:0000256" key="8">
    <source>
        <dbReference type="RuleBase" id="RU003738"/>
    </source>
</evidence>
<evidence type="ECO:0000313" key="11">
    <source>
        <dbReference type="Proteomes" id="UP000184128"/>
    </source>
</evidence>
<dbReference type="HAMAP" id="MF_02120">
    <property type="entry name" value="LysA"/>
    <property type="match status" value="1"/>
</dbReference>
<keyword evidence="11" id="KW-1185">Reference proteome</keyword>
<dbReference type="PANTHER" id="PTHR43727:SF2">
    <property type="entry name" value="GROUP IV DECARBOXYLASE"/>
    <property type="match status" value="1"/>
</dbReference>
<comment type="function">
    <text evidence="5">Specifically catalyzes the decarboxylation of meso-diaminopimelate (meso-DAP) to L-lysine.</text>
</comment>
<dbReference type="PRINTS" id="PR01181">
    <property type="entry name" value="DAPDCRBXLASE"/>
</dbReference>
<keyword evidence="2 5" id="KW-0210">Decarboxylase</keyword>
<organism evidence="10 11">
    <name type="scientific">Atopostipes suicloacalis DSM 15692</name>
    <dbReference type="NCBI Taxonomy" id="1121025"/>
    <lineage>
        <taxon>Bacteria</taxon>
        <taxon>Bacillati</taxon>
        <taxon>Bacillota</taxon>
        <taxon>Bacilli</taxon>
        <taxon>Lactobacillales</taxon>
        <taxon>Carnobacteriaceae</taxon>
        <taxon>Atopostipes</taxon>
    </lineage>
</organism>
<evidence type="ECO:0000256" key="6">
    <source>
        <dbReference type="NCBIfam" id="TIGR01048"/>
    </source>
</evidence>
<feature type="binding site" evidence="5">
    <location>
        <position position="257"/>
    </location>
    <ligand>
        <name>pyridoxal 5'-phosphate</name>
        <dbReference type="ChEBI" id="CHEBI:597326"/>
    </ligand>
</feature>
<feature type="binding site" evidence="5">
    <location>
        <position position="399"/>
    </location>
    <ligand>
        <name>pyridoxal 5'-phosphate</name>
        <dbReference type="ChEBI" id="CHEBI:597326"/>
    </ligand>
</feature>
<dbReference type="AlphaFoldDB" id="A0A1M4TBU5"/>
<feature type="binding site" evidence="5">
    <location>
        <begin position="299"/>
        <end position="302"/>
    </location>
    <ligand>
        <name>pyridoxal 5'-phosphate</name>
        <dbReference type="ChEBI" id="CHEBI:597326"/>
    </ligand>
</feature>
<comment type="catalytic activity">
    <reaction evidence="5 8">
        <text>meso-2,6-diaminopimelate + H(+) = L-lysine + CO2</text>
        <dbReference type="Rhea" id="RHEA:15101"/>
        <dbReference type="ChEBI" id="CHEBI:15378"/>
        <dbReference type="ChEBI" id="CHEBI:16526"/>
        <dbReference type="ChEBI" id="CHEBI:32551"/>
        <dbReference type="ChEBI" id="CHEBI:57791"/>
        <dbReference type="EC" id="4.1.1.20"/>
    </reaction>
</comment>
<evidence type="ECO:0000256" key="2">
    <source>
        <dbReference type="ARBA" id="ARBA00022793"/>
    </source>
</evidence>